<dbReference type="PANTHER" id="PTHR30093">
    <property type="entry name" value="GENERAL SECRETION PATHWAY PROTEIN G"/>
    <property type="match status" value="1"/>
</dbReference>
<name>A0ABS5C0I3_9BACT</name>
<evidence type="ECO:0000313" key="2">
    <source>
        <dbReference type="EMBL" id="MBP3959385.1"/>
    </source>
</evidence>
<dbReference type="Gene3D" id="3.30.700.10">
    <property type="entry name" value="Glycoprotein, Type 4 Pilin"/>
    <property type="match status" value="1"/>
</dbReference>
<dbReference type="SUPFAM" id="SSF54523">
    <property type="entry name" value="Pili subunits"/>
    <property type="match status" value="1"/>
</dbReference>
<comment type="caution">
    <text evidence="2">The sequence shown here is derived from an EMBL/GenBank/DDBJ whole genome shotgun (WGS) entry which is preliminary data.</text>
</comment>
<dbReference type="InterPro" id="IPR045584">
    <property type="entry name" value="Pilin-like"/>
</dbReference>
<evidence type="ECO:0000259" key="1">
    <source>
        <dbReference type="Pfam" id="PF07596"/>
    </source>
</evidence>
<dbReference type="RefSeq" id="WP_210660026.1">
    <property type="nucleotide sequence ID" value="NZ_JAGKQQ010000001.1"/>
</dbReference>
<evidence type="ECO:0000313" key="3">
    <source>
        <dbReference type="Proteomes" id="UP000676565"/>
    </source>
</evidence>
<dbReference type="InterPro" id="IPR011453">
    <property type="entry name" value="DUF1559"/>
</dbReference>
<gene>
    <name evidence="2" type="ORF">J8F10_29430</name>
</gene>
<dbReference type="PANTHER" id="PTHR30093:SF2">
    <property type="entry name" value="TYPE II SECRETION SYSTEM PROTEIN H"/>
    <property type="match status" value="1"/>
</dbReference>
<dbReference type="EMBL" id="JAGKQQ010000001">
    <property type="protein sequence ID" value="MBP3959385.1"/>
    <property type="molecule type" value="Genomic_DNA"/>
</dbReference>
<feature type="domain" description="DUF1559" evidence="1">
    <location>
        <begin position="29"/>
        <end position="257"/>
    </location>
</feature>
<organism evidence="2 3">
    <name type="scientific">Gemmata palustris</name>
    <dbReference type="NCBI Taxonomy" id="2822762"/>
    <lineage>
        <taxon>Bacteria</taxon>
        <taxon>Pseudomonadati</taxon>
        <taxon>Planctomycetota</taxon>
        <taxon>Planctomycetia</taxon>
        <taxon>Gemmatales</taxon>
        <taxon>Gemmataceae</taxon>
        <taxon>Gemmata</taxon>
    </lineage>
</organism>
<keyword evidence="3" id="KW-1185">Reference proteome</keyword>
<dbReference type="Pfam" id="PF07596">
    <property type="entry name" value="SBP_bac_10"/>
    <property type="match status" value="1"/>
</dbReference>
<sequence>MRHGLKRPELACACVIIALLVALAVPAVQQWRAAAVRMQCSNNLRQLGLATCNYVGSSDHFPPGTMLNAALSPEQRLSFFVALLPYIESDPTYSQLAKTEPWDSPKNIDVMDRAGFKYFQCPAWTGGTSIRPPPVGHLAIGNYVGVAGVGMDAATRPPEAPGIGIFGYDRSTQMKDITDGTANTLLLIETTHELGPWIRGGPATVRGLDTGSEPPTGADRPFGGTHLRHAWTYQKRADGFNVGFADASVRYITNDINLDVLRALATIAGGEEVPANW</sequence>
<protein>
    <submittedName>
        <fullName evidence="2">DUF1559 domain-containing protein</fullName>
    </submittedName>
</protein>
<reference evidence="2 3" key="1">
    <citation type="submission" date="2021-04" db="EMBL/GenBank/DDBJ databases">
        <authorList>
            <person name="Ivanova A."/>
        </authorList>
    </citation>
    <scope>NUCLEOTIDE SEQUENCE [LARGE SCALE GENOMIC DNA]</scope>
    <source>
        <strain evidence="2 3">G18</strain>
    </source>
</reference>
<dbReference type="Proteomes" id="UP000676565">
    <property type="component" value="Unassembled WGS sequence"/>
</dbReference>
<accession>A0ABS5C0I3</accession>
<proteinExistence type="predicted"/>